<gene>
    <name evidence="4" type="ORF">GUJ93_ZPchr0458g22458</name>
</gene>
<dbReference type="InterPro" id="IPR050730">
    <property type="entry name" value="UBX_domain-protein"/>
</dbReference>
<evidence type="ECO:0000256" key="2">
    <source>
        <dbReference type="SAM" id="MobiDB-lite"/>
    </source>
</evidence>
<evidence type="ECO:0000313" key="5">
    <source>
        <dbReference type="Proteomes" id="UP000729402"/>
    </source>
</evidence>
<dbReference type="PROSITE" id="PS50033">
    <property type="entry name" value="UBX"/>
    <property type="match status" value="1"/>
</dbReference>
<dbReference type="Pfam" id="PF14555">
    <property type="entry name" value="UBA_4"/>
    <property type="match status" value="1"/>
</dbReference>
<reference evidence="4" key="1">
    <citation type="journal article" date="2021" name="bioRxiv">
        <title>Whole Genome Assembly and Annotation of Northern Wild Rice, Zizania palustris L., Supports a Whole Genome Duplication in the Zizania Genus.</title>
        <authorList>
            <person name="Haas M."/>
            <person name="Kono T."/>
            <person name="Macchietto M."/>
            <person name="Millas R."/>
            <person name="McGilp L."/>
            <person name="Shao M."/>
            <person name="Duquette J."/>
            <person name="Hirsch C.N."/>
            <person name="Kimball J."/>
        </authorList>
    </citation>
    <scope>NUCLEOTIDE SEQUENCE</scope>
    <source>
        <tissue evidence="4">Fresh leaf tissue</tissue>
    </source>
</reference>
<dbReference type="Pfam" id="PF13899">
    <property type="entry name" value="Thioredoxin_7"/>
    <property type="match status" value="1"/>
</dbReference>
<dbReference type="EMBL" id="JAAALK010000953">
    <property type="protein sequence ID" value="KAG8043885.1"/>
    <property type="molecule type" value="Genomic_DNA"/>
</dbReference>
<dbReference type="CDD" id="cd02958">
    <property type="entry name" value="UAS"/>
    <property type="match status" value="1"/>
</dbReference>
<dbReference type="AlphaFoldDB" id="A0A8J5REG8"/>
<sequence length="459" mass="50505">MAGAAPTAAEKETLVSSFLEIAAGQTPETATQFLQMTSWHLEEALQLFYIDGEAALAGHPAPSLPADVAGAEAAAAAAAEDEDRMRFAPPPAAALGDGMLQGLGEEEDVRAPLPVKRETLYGDAPMVVLRPNSTVAFRNFEEEARQSAVWASEQNAASSSRDNLASLYRPPFSLMFNGPFDKAKLEASCLDKWLLINLQSTEEFSSHMLNRDTWGNEAVAQTIRSNFIFWQVYHDTSEGRKVCTYYNLVSVPAILLIDPITGQKMHGWNGMVHPDRLLEDLMSYLDKGPKEHHAAQPQKRPRKVDQETSVGKQGKCPVPVEDEDEELARAVAASLEESKGVGGSDAADGKTEPAVEDEPGLSVKLDYPLLPEEPNGSRELLCRIAIRLPDGRRIQRNFLHTDPVKLLWSFCYTQVEDGEKRAFHFVHPIPGASKNLEYESDKTFKEAGLANSMINLSWD</sequence>
<dbReference type="InterPro" id="IPR003903">
    <property type="entry name" value="UIM_dom"/>
</dbReference>
<feature type="region of interest" description="Disordered" evidence="2">
    <location>
        <begin position="289"/>
        <end position="360"/>
    </location>
</feature>
<comment type="caution">
    <text evidence="4">The sequence shown here is derived from an EMBL/GenBank/DDBJ whole genome shotgun (WGS) entry which is preliminary data.</text>
</comment>
<dbReference type="GO" id="GO:0043161">
    <property type="term" value="P:proteasome-mediated ubiquitin-dependent protein catabolic process"/>
    <property type="evidence" value="ECO:0007669"/>
    <property type="project" value="TreeGrafter"/>
</dbReference>
<dbReference type="PROSITE" id="PS50330">
    <property type="entry name" value="UIM"/>
    <property type="match status" value="1"/>
</dbReference>
<dbReference type="InterPro" id="IPR001012">
    <property type="entry name" value="UBX_dom"/>
</dbReference>
<dbReference type="Pfam" id="PF00789">
    <property type="entry name" value="UBX"/>
    <property type="match status" value="1"/>
</dbReference>
<evidence type="ECO:0000256" key="1">
    <source>
        <dbReference type="PIRNR" id="PIRNR037991"/>
    </source>
</evidence>
<dbReference type="OrthoDB" id="270602at2759"/>
<evidence type="ECO:0000259" key="3">
    <source>
        <dbReference type="PROSITE" id="PS50033"/>
    </source>
</evidence>
<organism evidence="4 5">
    <name type="scientific">Zizania palustris</name>
    <name type="common">Northern wild rice</name>
    <dbReference type="NCBI Taxonomy" id="103762"/>
    <lineage>
        <taxon>Eukaryota</taxon>
        <taxon>Viridiplantae</taxon>
        <taxon>Streptophyta</taxon>
        <taxon>Embryophyta</taxon>
        <taxon>Tracheophyta</taxon>
        <taxon>Spermatophyta</taxon>
        <taxon>Magnoliopsida</taxon>
        <taxon>Liliopsida</taxon>
        <taxon>Poales</taxon>
        <taxon>Poaceae</taxon>
        <taxon>BOP clade</taxon>
        <taxon>Oryzoideae</taxon>
        <taxon>Oryzeae</taxon>
        <taxon>Zizaniinae</taxon>
        <taxon>Zizania</taxon>
    </lineage>
</organism>
<dbReference type="InterPro" id="IPR006577">
    <property type="entry name" value="UAS"/>
</dbReference>
<dbReference type="PANTHER" id="PTHR23322:SF6">
    <property type="entry name" value="UBX DOMAIN-CONTAINING PROTEIN 7"/>
    <property type="match status" value="1"/>
</dbReference>
<feature type="domain" description="UBX" evidence="3">
    <location>
        <begin position="377"/>
        <end position="457"/>
    </location>
</feature>
<dbReference type="Proteomes" id="UP000729402">
    <property type="component" value="Unassembled WGS sequence"/>
</dbReference>
<dbReference type="CDD" id="cd01767">
    <property type="entry name" value="UBX"/>
    <property type="match status" value="1"/>
</dbReference>
<accession>A0A8J5REG8</accession>
<proteinExistence type="predicted"/>
<dbReference type="PIRSF" id="PIRSF037991">
    <property type="entry name" value="UCP037991_UBX7/2"/>
    <property type="match status" value="1"/>
</dbReference>
<dbReference type="GO" id="GO:0043130">
    <property type="term" value="F:ubiquitin binding"/>
    <property type="evidence" value="ECO:0007669"/>
    <property type="project" value="TreeGrafter"/>
</dbReference>
<dbReference type="InterPro" id="IPR017346">
    <property type="entry name" value="UBX_7/2"/>
</dbReference>
<evidence type="ECO:0000313" key="4">
    <source>
        <dbReference type="EMBL" id="KAG8043885.1"/>
    </source>
</evidence>
<reference evidence="4" key="2">
    <citation type="submission" date="2021-02" db="EMBL/GenBank/DDBJ databases">
        <authorList>
            <person name="Kimball J.A."/>
            <person name="Haas M.W."/>
            <person name="Macchietto M."/>
            <person name="Kono T."/>
            <person name="Duquette J."/>
            <person name="Shao M."/>
        </authorList>
    </citation>
    <scope>NUCLEOTIDE SEQUENCE</scope>
    <source>
        <tissue evidence="4">Fresh leaf tissue</tissue>
    </source>
</reference>
<name>A0A8J5REG8_ZIZPA</name>
<keyword evidence="5" id="KW-1185">Reference proteome</keyword>
<dbReference type="GO" id="GO:0005634">
    <property type="term" value="C:nucleus"/>
    <property type="evidence" value="ECO:0007669"/>
    <property type="project" value="TreeGrafter"/>
</dbReference>
<dbReference type="PANTHER" id="PTHR23322">
    <property type="entry name" value="FAS-ASSOCIATED PROTEIN"/>
    <property type="match status" value="1"/>
</dbReference>
<dbReference type="SMART" id="SM00594">
    <property type="entry name" value="UAS"/>
    <property type="match status" value="1"/>
</dbReference>
<protein>
    <recommendedName>
        <fullName evidence="1 3">UBX domain-containing protein</fullName>
    </recommendedName>
</protein>